<name>A0A7K1GPV2_9FLAO</name>
<dbReference type="PROSITE" id="PS51257">
    <property type="entry name" value="PROKAR_LIPOPROTEIN"/>
    <property type="match status" value="1"/>
</dbReference>
<sequence>MKILQSLLILILFTACNVKVSPIEYGQDSCSSCKMGIVDQKHASQLVTQKGKNYKFDAIECMVSYLKKDNVQNTDYAYILVADLLNPGELIQAEKASFIISKNIPSPMGAFLSATKNKQQALELTKEFTGEVLTFEEIQNK</sequence>
<organism evidence="1 2">
    <name type="scientific">Myroides pelagicus</name>
    <dbReference type="NCBI Taxonomy" id="270914"/>
    <lineage>
        <taxon>Bacteria</taxon>
        <taxon>Pseudomonadati</taxon>
        <taxon>Bacteroidota</taxon>
        <taxon>Flavobacteriia</taxon>
        <taxon>Flavobacteriales</taxon>
        <taxon>Flavobacteriaceae</taxon>
        <taxon>Myroides</taxon>
    </lineage>
</organism>
<comment type="caution">
    <text evidence="1">The sequence shown here is derived from an EMBL/GenBank/DDBJ whole genome shotgun (WGS) entry which is preliminary data.</text>
</comment>
<dbReference type="PANTHER" id="PTHR41247:SF1">
    <property type="entry name" value="HTH-TYPE TRANSCRIPTIONAL REPRESSOR YCNK"/>
    <property type="match status" value="1"/>
</dbReference>
<dbReference type="OrthoDB" id="9792749at2"/>
<dbReference type="InterPro" id="IPR008719">
    <property type="entry name" value="N2O_reductase_NosL"/>
</dbReference>
<dbReference type="SUPFAM" id="SSF160387">
    <property type="entry name" value="NosL/MerB-like"/>
    <property type="match status" value="1"/>
</dbReference>
<protein>
    <submittedName>
        <fullName evidence="1">Uncharacterized protein</fullName>
    </submittedName>
</protein>
<reference evidence="1 2" key="1">
    <citation type="journal article" date="2006" name="Int. J. Syst. Evol. Microbiol.">
        <title>Myroides pelagicus sp. nov., isolated from seawater in Thailand.</title>
        <authorList>
            <person name="Yoon J."/>
            <person name="Maneerat S."/>
            <person name="Kawai F."/>
            <person name="Yokota A."/>
        </authorList>
    </citation>
    <scope>NUCLEOTIDE SEQUENCE [LARGE SCALE GENOMIC DNA]</scope>
    <source>
        <strain evidence="1 2">SM1T</strain>
    </source>
</reference>
<dbReference type="Pfam" id="PF05573">
    <property type="entry name" value="NosL"/>
    <property type="match status" value="1"/>
</dbReference>
<accession>A0A7K1GPV2</accession>
<proteinExistence type="predicted"/>
<keyword evidence="2" id="KW-1185">Reference proteome</keyword>
<evidence type="ECO:0000313" key="2">
    <source>
        <dbReference type="Proteomes" id="UP000488936"/>
    </source>
</evidence>
<dbReference type="Proteomes" id="UP000488936">
    <property type="component" value="Unassembled WGS sequence"/>
</dbReference>
<dbReference type="AlphaFoldDB" id="A0A7K1GPV2"/>
<dbReference type="RefSeq" id="WP_155036734.1">
    <property type="nucleotide sequence ID" value="NZ_JAYMMG010000031.1"/>
</dbReference>
<dbReference type="PANTHER" id="PTHR41247">
    <property type="entry name" value="HTH-TYPE TRANSCRIPTIONAL REPRESSOR YCNK"/>
    <property type="match status" value="1"/>
</dbReference>
<gene>
    <name evidence="1" type="ORF">GJV77_12770</name>
</gene>
<evidence type="ECO:0000313" key="1">
    <source>
        <dbReference type="EMBL" id="MTH30760.1"/>
    </source>
</evidence>
<dbReference type="EMBL" id="WMJY01000039">
    <property type="protein sequence ID" value="MTH30760.1"/>
    <property type="molecule type" value="Genomic_DNA"/>
</dbReference>